<reference evidence="3 4" key="1">
    <citation type="submission" date="2024-01" db="EMBL/GenBank/DDBJ databases">
        <title>The genome of the rayed Mediterranean limpet Patella caerulea (Linnaeus, 1758).</title>
        <authorList>
            <person name="Anh-Thu Weber A."/>
            <person name="Halstead-Nussloch G."/>
        </authorList>
    </citation>
    <scope>NUCLEOTIDE SEQUENCE [LARGE SCALE GENOMIC DNA]</scope>
    <source>
        <strain evidence="3">AATW-2023a</strain>
        <tissue evidence="3">Whole specimen</tissue>
    </source>
</reference>
<evidence type="ECO:0000259" key="2">
    <source>
        <dbReference type="PROSITE" id="PS51034"/>
    </source>
</evidence>
<dbReference type="InterPro" id="IPR001507">
    <property type="entry name" value="ZP_dom"/>
</dbReference>
<evidence type="ECO:0000313" key="3">
    <source>
        <dbReference type="EMBL" id="KAK6172403.1"/>
    </source>
</evidence>
<protein>
    <recommendedName>
        <fullName evidence="2">ZP domain-containing protein</fullName>
    </recommendedName>
</protein>
<organism evidence="3 4">
    <name type="scientific">Patella caerulea</name>
    <name type="common">Rayed Mediterranean limpet</name>
    <dbReference type="NCBI Taxonomy" id="87958"/>
    <lineage>
        <taxon>Eukaryota</taxon>
        <taxon>Metazoa</taxon>
        <taxon>Spiralia</taxon>
        <taxon>Lophotrochozoa</taxon>
        <taxon>Mollusca</taxon>
        <taxon>Gastropoda</taxon>
        <taxon>Patellogastropoda</taxon>
        <taxon>Patelloidea</taxon>
        <taxon>Patellidae</taxon>
        <taxon>Patella</taxon>
    </lineage>
</organism>
<dbReference type="Proteomes" id="UP001347796">
    <property type="component" value="Unassembled WGS sequence"/>
</dbReference>
<keyword evidence="1" id="KW-1015">Disulfide bond</keyword>
<gene>
    <name evidence="3" type="ORF">SNE40_016059</name>
</gene>
<dbReference type="Pfam" id="PF00100">
    <property type="entry name" value="Zona_pellucida"/>
    <property type="match status" value="1"/>
</dbReference>
<dbReference type="PANTHER" id="PTHR11576:SF14">
    <property type="entry name" value="ZP DOMAIN-CONTAINING PROTEIN"/>
    <property type="match status" value="1"/>
</dbReference>
<dbReference type="AlphaFoldDB" id="A0AAN8JBX4"/>
<dbReference type="Gene3D" id="2.60.40.4100">
    <property type="entry name" value="Zona pellucida, ZP-C domain"/>
    <property type="match status" value="1"/>
</dbReference>
<dbReference type="PROSITE" id="PS51034">
    <property type="entry name" value="ZP_2"/>
    <property type="match status" value="1"/>
</dbReference>
<dbReference type="EMBL" id="JAZGQO010000011">
    <property type="protein sequence ID" value="KAK6172403.1"/>
    <property type="molecule type" value="Genomic_DNA"/>
</dbReference>
<dbReference type="PANTHER" id="PTHR11576">
    <property type="entry name" value="ZONA PELLUCIDA SPERM-BINDING PROTEIN 3"/>
    <property type="match status" value="1"/>
</dbReference>
<name>A0AAN8JBX4_PATCE</name>
<dbReference type="SMART" id="SM00241">
    <property type="entry name" value="ZP"/>
    <property type="match status" value="1"/>
</dbReference>
<feature type="domain" description="ZP" evidence="2">
    <location>
        <begin position="31"/>
        <end position="274"/>
    </location>
</feature>
<accession>A0AAN8JBX4</accession>
<proteinExistence type="predicted"/>
<dbReference type="InterPro" id="IPR042235">
    <property type="entry name" value="ZP-C_dom"/>
</dbReference>
<sequence length="274" mass="30084">MSVISLYFCCGSCGGNDRLPSVAGTVPANLQCFPSYYVVKINISQLSVDKQDVSNVYMGVETCAGNLDGDILTFNTSYSDCNTQHKIIDGKVYFTNAVKYAVAPPGHILKTTQWEYDTACSEAAKVTDSILIIPQYNSTTHTNISGQIQGSPVHISLYKDATYTSPLQGNELGITIGSTVYVQVEAPRNLDIVMAVNNCTVHLNNVPPTSHSLIENGCAIDRETEIIITRNQVTRFKFIMFDLPHDQNGLYVTCQVTFCDQLDFSSKCQQTCTN</sequence>
<evidence type="ECO:0000256" key="1">
    <source>
        <dbReference type="ARBA" id="ARBA00023157"/>
    </source>
</evidence>
<keyword evidence="4" id="KW-1185">Reference proteome</keyword>
<dbReference type="Gene3D" id="2.60.40.3210">
    <property type="entry name" value="Zona pellucida, ZP-N domain"/>
    <property type="match status" value="1"/>
</dbReference>
<comment type="caution">
    <text evidence="3">The sequence shown here is derived from an EMBL/GenBank/DDBJ whole genome shotgun (WGS) entry which is preliminary data.</text>
</comment>
<evidence type="ECO:0000313" key="4">
    <source>
        <dbReference type="Proteomes" id="UP001347796"/>
    </source>
</evidence>
<dbReference type="InterPro" id="IPR055355">
    <property type="entry name" value="ZP-C"/>
</dbReference>